<reference evidence="4" key="1">
    <citation type="submission" date="2022-10" db="EMBL/GenBank/DDBJ databases">
        <authorList>
            <person name="Chen Y."/>
            <person name="Dougan E. K."/>
            <person name="Chan C."/>
            <person name="Rhodes N."/>
            <person name="Thang M."/>
        </authorList>
    </citation>
    <scope>NUCLEOTIDE SEQUENCE</scope>
</reference>
<dbReference type="EMBL" id="CAMXCT020006602">
    <property type="protein sequence ID" value="CAL1170180.1"/>
    <property type="molecule type" value="Genomic_DNA"/>
</dbReference>
<dbReference type="OrthoDB" id="641149at2759"/>
<feature type="compositionally biased region" description="Basic and acidic residues" evidence="3">
    <location>
        <begin position="1916"/>
        <end position="1931"/>
    </location>
</feature>
<feature type="compositionally biased region" description="Basic residues" evidence="3">
    <location>
        <begin position="433"/>
        <end position="442"/>
    </location>
</feature>
<dbReference type="EMBL" id="CAMXCT010006602">
    <property type="protein sequence ID" value="CAI4016805.1"/>
    <property type="molecule type" value="Genomic_DNA"/>
</dbReference>
<dbReference type="GO" id="GO:0032259">
    <property type="term" value="P:methylation"/>
    <property type="evidence" value="ECO:0007669"/>
    <property type="project" value="UniProtKB-KW"/>
</dbReference>
<feature type="compositionally biased region" description="Basic and acidic residues" evidence="3">
    <location>
        <begin position="1669"/>
        <end position="1725"/>
    </location>
</feature>
<dbReference type="InterPro" id="IPR029063">
    <property type="entry name" value="SAM-dependent_MTases_sf"/>
</dbReference>
<dbReference type="GO" id="GO:0008168">
    <property type="term" value="F:methyltransferase activity"/>
    <property type="evidence" value="ECO:0007669"/>
    <property type="project" value="UniProtKB-KW"/>
</dbReference>
<keyword evidence="2" id="KW-0808">Transferase</keyword>
<evidence type="ECO:0000313" key="5">
    <source>
        <dbReference type="EMBL" id="CAL1170180.1"/>
    </source>
</evidence>
<evidence type="ECO:0000313" key="6">
    <source>
        <dbReference type="Proteomes" id="UP001152797"/>
    </source>
</evidence>
<evidence type="ECO:0000313" key="4">
    <source>
        <dbReference type="EMBL" id="CAI4016805.1"/>
    </source>
</evidence>
<keyword evidence="1" id="KW-0489">Methyltransferase</keyword>
<accession>A0A9P1DUZ8</accession>
<organism evidence="4">
    <name type="scientific">Cladocopium goreaui</name>
    <dbReference type="NCBI Taxonomy" id="2562237"/>
    <lineage>
        <taxon>Eukaryota</taxon>
        <taxon>Sar</taxon>
        <taxon>Alveolata</taxon>
        <taxon>Dinophyceae</taxon>
        <taxon>Suessiales</taxon>
        <taxon>Symbiodiniaceae</taxon>
        <taxon>Cladocopium</taxon>
    </lineage>
</organism>
<dbReference type="Gene3D" id="3.40.50.150">
    <property type="entry name" value="Vaccinia Virus protein VP39"/>
    <property type="match status" value="1"/>
</dbReference>
<evidence type="ECO:0000256" key="1">
    <source>
        <dbReference type="ARBA" id="ARBA00022603"/>
    </source>
</evidence>
<feature type="compositionally biased region" description="Basic residues" evidence="3">
    <location>
        <begin position="1932"/>
        <end position="1951"/>
    </location>
</feature>
<feature type="compositionally biased region" description="Basic and acidic residues" evidence="3">
    <location>
        <begin position="1885"/>
        <end position="1906"/>
    </location>
</feature>
<feature type="region of interest" description="Disordered" evidence="3">
    <location>
        <begin position="1885"/>
        <end position="1964"/>
    </location>
</feature>
<evidence type="ECO:0000256" key="3">
    <source>
        <dbReference type="SAM" id="MobiDB-lite"/>
    </source>
</evidence>
<feature type="region of interest" description="Disordered" evidence="3">
    <location>
        <begin position="1660"/>
        <end position="1739"/>
    </location>
</feature>
<dbReference type="EMBL" id="CAMXCT030006602">
    <property type="protein sequence ID" value="CAL4804117.1"/>
    <property type="molecule type" value="Genomic_DNA"/>
</dbReference>
<feature type="region of interest" description="Disordered" evidence="3">
    <location>
        <begin position="416"/>
        <end position="446"/>
    </location>
</feature>
<evidence type="ECO:0000256" key="2">
    <source>
        <dbReference type="ARBA" id="ARBA00022679"/>
    </source>
</evidence>
<feature type="region of interest" description="Disordered" evidence="3">
    <location>
        <begin position="1331"/>
        <end position="1361"/>
    </location>
</feature>
<feature type="region of interest" description="Disordered" evidence="3">
    <location>
        <begin position="2677"/>
        <end position="2696"/>
    </location>
</feature>
<sequence length="3105" mass="344067">MKLWHAIGIQLLSVLLREQSKPPAADPDIDRCSLTCNCTGIEDPFAGRYYPLSLVLAGLGVGLAVGALVTSCVVLRKVSRSSSDDSYGGRGSRRRGGGILSVPQAGNAGQFVKKRIVGKNGAGELVKTTVEPTSPKNAVRVRPAGADSVWLAAEPLGGLQLGQEVSLNGDSDVQVGDRTALALRQGTWVKIELVLLSAAGEYASSRRKLFSLDPPVKPNVEKVVLDKKDMELSADEGGQDKGEHGDVRTLWVDFDEHGERFKRWRDVCAESFTPAFDTKPIEGPCTALHLIKHTERQGGDPRLWLQLWLRSKHIEPSDRTWHETKVLVDVLFYAGTFDQVNIPGLICLEVVCHRLQAIVDAYTNAKQPSWENAKIFTGQTSPEDIVSPVFRSYATKRNKEELELMQARQKVRELRGSPGVSFEDASGDITHALPKKPSKTPKKGQCNGMQQMVQARVDGLVFSQKPSGAVPSPQEALEALLRGAGPYDWSSANEMLASYRSELVSLPDDISGCSFLVDILGSDDRLYLKEQSEQMMRSDLNGSADLVVPYWDPVLKHNRKEYNRLVERLTSIGYFNFTRHPLCQVGIFFVWKSSKTRLRMITDARLSNMKFKDAPPVSLMTSEGLGRIELQLDEGLWQDESLCLALSVHVGLSDVENCFHRLRVPIWLSRYFCWSAVPAKTVGLVGVELEGKVLGPLDPVYPCAGSLCQGFSWALFFAQRANEQMCQKISPLQDARLSCDRGCPIVLHVGKDHDTLVHYYVYVDNLGIIHTDAGVVEKALDELVLAFDGCGLILHGSEVSSGEVKALGCLLEGSRMCTRLTGERLWKVHQGIAGLVRRKKCTGVALEKVGRVLERSRFKRAEAHSARESALTAAGLVNDAGKWRAADGADLRRLHEEGWALDETFPEVPSSGLRRELWAPKLWGRWFHKENILILEARALLKGLKRIAFTRWGHSLRQNMPQQCTRQLQLVSAETSVQRPQKGRKRELVLPVESKSKEPVVSNKRTRGLDFQASVHSRLLEKRLTHVKLPETESELALIEAKMITPFKDFKLDLAEVNSSDSNSTSSELQVAKKGGRKRSFESKPKGALKKMVDQLFQDPSRKSPLEMAAVSDRVRLNYAKRLQDFKDFLTQERLPARSDEDMDQALVLFFNKMVPGRGRKFNGGLHLGSFDGSRSSIWKTGESPYPTCMEMHQGMAEAMSCSFSPCLSSGCLGGSLLANGQERPSAEGHLQLDPAQHLPPSWSTLEASENGSCETNPWHFRTLGGDHKFDRNKRCGEDGGKGRERLFGFKVDPIPPPTVGRVEEGQEDGLCVELQLRRIPISLSELLSGPQDRLGPVPGSPLRSEHGQSQQFPYPRGSAKKGRMGVTSICGQVREGGTASSIVAETGKQCSDHVSCCRNEPRGHHPRPSLSRDRTSLSWREDGYVADLFAGTGGVARAVRKLGFKTRSWEIEKGKQYELTDNSVIFKVLQDIRSGKIFAVMLTRELALEKLAAKKAYGGAVSPLGDDTDTLTKEKSSESLWGQEAWLSILTGEKRVEIPFSEIGAASHGEEYIQWYEEQRAQKRAAEPSARRGSLMPLGFWRSALTDFALSSLQPSPGECVQLKGRASLLRHLEANVCWTLQRLNRVILTRHPREESSTLLKLLQRLVGKVEGFVEEHEANQSLGRGQVDRDRNRRKEKPEEDKKAEREGSEERRRLRGQKAAEETDESPTREDRRSPLRRHGEVSGAAPKALAKAVGGRALRRGLRRPAAGIEVEAHPALVSPGDIVVMDHVHYYGKEGQLAGKAVEEKLEDGRRMLRLEVTGTTLDGLLMWATQGAGPCQVHLCGPDCLKELEGEGLVHATKSRVVKVEDLEGVGWATNVQAVVPPKEDENAALRRRVAQLEREAGAAPGEKREEVKDGQEDRKKKREKVRKKAEGEKEEEPQRAEFQRRRRKIRRKAEKFLKKKKSSSSRSSESEDSREEALGMAQSSIFGDELKVRGLAERFPGLLSAESLVNIRRMVMTEMGDHPASTRGWPPLMVRYYRQVLSRRVSGAMGREMLTHCSLIDALLEGKIAVALDVALQRIKGLELQSQGTSYLLSQRLEVLPSEVGVLPSRQEMAIITKERNQEAKAFGGNSYTGEEVKTAKSFGWANIGPALPKEIGVVPLRDLCEKGCQFYVDHFPEFLKPPEEWPLLKKGRVMVSSDDWPEVACNLVRAGICKVIPESEIFHVHGSPVLNGLFGVEKGEECNGIPTYRLIMNLVPLNSICLGLDADISSLPHWMGMNPFSLSPSEGILVQRSCPAPARDLASREIRKDLPLPASDCSWRVYLDNYDLLEKFPHEVIPDLEGTIAEEVKGLRGSYGIVGIPRHEGKSVSRKQSAEVQGAMVDGQLGVAYPKGAKLIKYVVMHRLTVPSLVKMEILRFIGLVPLCRMDFRLPLRGQVTCSDASTSGGGMCSSVGLSPCGEMVAAGELRLEGSPLDGRPRILSIGLFDGVGCLRLALDLLGAQVAGHVSVEKQAAGHRVVEYHFPGSILLEDVTAVTEDDVRGWSLRFGQVDLVLLGGGPPCQGVSGLNASRRGALLDERSCLFVHVSRIRDLLKKHFRWCPVHVMMESVASMDDSDKQHMSDSFGDSPWLIDSGSMTWCRRPRLYWVSWDIHAQQGATVRDDGQVMLMAEADLSEFVLKGWDKVDSSKPFPTFTTSRPRSSPGHRPAGIQQCDLDTLRRWEHDKYRYPPYQYLPGNCLTNRLGHLRLPDILEKELMMGMPRGYTLPCVPKSQRKTEAHLDLRHTLVGNAWSIPVVAWLLGQLLGPLGFTNPFTPQQVMDRLDPRKVVDVRSKLLRAPLNPVVSSMSGASNEASLGHLLTRLVSTKGDDILISSGADQVARYQRPKALAESISFRFGGENRAVLALKKSFGEQMSLLDFAASCGVLDLDLDLLAGEDSPRLLAHLFPGTVTIDCGAALSIHGDFETPKLEFQRLQGKWWLLGRYLALSGLRLAPVAPGDKSQSWEDLKLRLDVQLKHLELCMKPCFMASIGPREAANGPATRQLSRDEWLLFFQDLGEVDARWRRLLNEAVLQQAFEKAADEGMLTFEAFKGALKNVVEALPGAWDCLTLVAKSAVQM</sequence>
<name>A0A9P1DUZ8_9DINO</name>
<dbReference type="InterPro" id="IPR001525">
    <property type="entry name" value="C5_MeTfrase"/>
</dbReference>
<dbReference type="SUPFAM" id="SSF53335">
    <property type="entry name" value="S-adenosyl-L-methionine-dependent methyltransferases"/>
    <property type="match status" value="1"/>
</dbReference>
<protein>
    <submittedName>
        <fullName evidence="4">Uncharacterized protein</fullName>
    </submittedName>
</protein>
<gene>
    <name evidence="4" type="ORF">C1SCF055_LOCUS41504</name>
</gene>
<keyword evidence="6" id="KW-1185">Reference proteome</keyword>
<feature type="compositionally biased region" description="Low complexity" evidence="3">
    <location>
        <begin position="1058"/>
        <end position="1067"/>
    </location>
</feature>
<proteinExistence type="predicted"/>
<feature type="region of interest" description="Disordered" evidence="3">
    <location>
        <begin position="1058"/>
        <end position="1085"/>
    </location>
</feature>
<dbReference type="Pfam" id="PF00145">
    <property type="entry name" value="DNA_methylase"/>
    <property type="match status" value="1"/>
</dbReference>
<reference evidence="5" key="2">
    <citation type="submission" date="2024-04" db="EMBL/GenBank/DDBJ databases">
        <authorList>
            <person name="Chen Y."/>
            <person name="Shah S."/>
            <person name="Dougan E. K."/>
            <person name="Thang M."/>
            <person name="Chan C."/>
        </authorList>
    </citation>
    <scope>NUCLEOTIDE SEQUENCE [LARGE SCALE GENOMIC DNA]</scope>
</reference>
<comment type="caution">
    <text evidence="4">The sequence shown here is derived from an EMBL/GenBank/DDBJ whole genome shotgun (WGS) entry which is preliminary data.</text>
</comment>
<dbReference type="Proteomes" id="UP001152797">
    <property type="component" value="Unassembled WGS sequence"/>
</dbReference>